<dbReference type="PROSITE" id="PS50977">
    <property type="entry name" value="HTH_TETR_2"/>
    <property type="match status" value="1"/>
</dbReference>
<name>A0A4P6JPC4_KTERU</name>
<dbReference type="RefSeq" id="WP_129888157.1">
    <property type="nucleotide sequence ID" value="NZ_CP035758.1"/>
</dbReference>
<keyword evidence="2 4" id="KW-0238">DNA-binding</keyword>
<dbReference type="GO" id="GO:0000976">
    <property type="term" value="F:transcription cis-regulatory region binding"/>
    <property type="evidence" value="ECO:0007669"/>
    <property type="project" value="TreeGrafter"/>
</dbReference>
<reference evidence="6 7" key="1">
    <citation type="submission" date="2019-01" db="EMBL/GenBank/DDBJ databases">
        <title>Ktedonosporobacter rubrisoli SCAWS-G2.</title>
        <authorList>
            <person name="Huang Y."/>
            <person name="Yan B."/>
        </authorList>
    </citation>
    <scope>NUCLEOTIDE SEQUENCE [LARGE SCALE GENOMIC DNA]</scope>
    <source>
        <strain evidence="6 7">SCAWS-G2</strain>
    </source>
</reference>
<evidence type="ECO:0000256" key="4">
    <source>
        <dbReference type="PROSITE-ProRule" id="PRU00335"/>
    </source>
</evidence>
<keyword evidence="1" id="KW-0805">Transcription regulation</keyword>
<dbReference type="Proteomes" id="UP000290365">
    <property type="component" value="Chromosome"/>
</dbReference>
<dbReference type="AlphaFoldDB" id="A0A4P6JPC4"/>
<dbReference type="EMBL" id="CP035758">
    <property type="protein sequence ID" value="QBD77094.1"/>
    <property type="molecule type" value="Genomic_DNA"/>
</dbReference>
<evidence type="ECO:0000256" key="3">
    <source>
        <dbReference type="ARBA" id="ARBA00023163"/>
    </source>
</evidence>
<protein>
    <submittedName>
        <fullName evidence="6">TetR/AcrR family transcriptional regulator</fullName>
    </submittedName>
</protein>
<evidence type="ECO:0000313" key="6">
    <source>
        <dbReference type="EMBL" id="QBD77094.1"/>
    </source>
</evidence>
<feature type="domain" description="HTH tetR-type" evidence="5">
    <location>
        <begin position="5"/>
        <end position="65"/>
    </location>
</feature>
<dbReference type="GO" id="GO:0045892">
    <property type="term" value="P:negative regulation of DNA-templated transcription"/>
    <property type="evidence" value="ECO:0007669"/>
    <property type="project" value="UniProtKB-ARBA"/>
</dbReference>
<dbReference type="PRINTS" id="PR00455">
    <property type="entry name" value="HTHTETR"/>
</dbReference>
<dbReference type="InterPro" id="IPR023772">
    <property type="entry name" value="DNA-bd_HTH_TetR-type_CS"/>
</dbReference>
<evidence type="ECO:0000259" key="5">
    <source>
        <dbReference type="PROSITE" id="PS50977"/>
    </source>
</evidence>
<dbReference type="KEGG" id="kbs:EPA93_14215"/>
<accession>A0A4P6JPC4</accession>
<dbReference type="Gene3D" id="1.10.357.10">
    <property type="entry name" value="Tetracycline Repressor, domain 2"/>
    <property type="match status" value="1"/>
</dbReference>
<organism evidence="6 7">
    <name type="scientific">Ktedonosporobacter rubrisoli</name>
    <dbReference type="NCBI Taxonomy" id="2509675"/>
    <lineage>
        <taxon>Bacteria</taxon>
        <taxon>Bacillati</taxon>
        <taxon>Chloroflexota</taxon>
        <taxon>Ktedonobacteria</taxon>
        <taxon>Ktedonobacterales</taxon>
        <taxon>Ktedonosporobacteraceae</taxon>
        <taxon>Ktedonosporobacter</taxon>
    </lineage>
</organism>
<dbReference type="SUPFAM" id="SSF48498">
    <property type="entry name" value="Tetracyclin repressor-like, C-terminal domain"/>
    <property type="match status" value="1"/>
</dbReference>
<dbReference type="PANTHER" id="PTHR30055">
    <property type="entry name" value="HTH-TYPE TRANSCRIPTIONAL REGULATOR RUTR"/>
    <property type="match status" value="1"/>
</dbReference>
<dbReference type="PROSITE" id="PS01081">
    <property type="entry name" value="HTH_TETR_1"/>
    <property type="match status" value="1"/>
</dbReference>
<dbReference type="InterPro" id="IPR050109">
    <property type="entry name" value="HTH-type_TetR-like_transc_reg"/>
</dbReference>
<evidence type="ECO:0000313" key="7">
    <source>
        <dbReference type="Proteomes" id="UP000290365"/>
    </source>
</evidence>
<gene>
    <name evidence="6" type="ORF">EPA93_14215</name>
</gene>
<dbReference type="Pfam" id="PF00440">
    <property type="entry name" value="TetR_N"/>
    <property type="match status" value="1"/>
</dbReference>
<dbReference type="OrthoDB" id="3682047at2"/>
<dbReference type="InterPro" id="IPR036271">
    <property type="entry name" value="Tet_transcr_reg_TetR-rel_C_sf"/>
</dbReference>
<feature type="DNA-binding region" description="H-T-H motif" evidence="4">
    <location>
        <begin position="28"/>
        <end position="47"/>
    </location>
</feature>
<dbReference type="InterPro" id="IPR001647">
    <property type="entry name" value="HTH_TetR"/>
</dbReference>
<keyword evidence="7" id="KW-1185">Reference proteome</keyword>
<proteinExistence type="predicted"/>
<dbReference type="PANTHER" id="PTHR30055:SF234">
    <property type="entry name" value="HTH-TYPE TRANSCRIPTIONAL REGULATOR BETI"/>
    <property type="match status" value="1"/>
</dbReference>
<sequence>MPDHDEREAQILHAATDVILRQGYDKTTMNDIAEEAGVSRGTVYLYFKGKEELFEALLYWEWRQYSQVWLEALESDPRGGTIGGFYRALFRAVGSRPLMASIMRRDRRVLGNYLRKPDNLVARIESGLTTLDLIKALQALGAVRQDLDPEVTAHLLETLSYGQLTIADFHSPDQFPPFPVVMEALASMLDRWLLPEDGGNSEAGKQVFRQMAVATKEQLEQMRRARGQAEDVKE</sequence>
<keyword evidence="3" id="KW-0804">Transcription</keyword>
<dbReference type="FunFam" id="1.10.10.60:FF:000141">
    <property type="entry name" value="TetR family transcriptional regulator"/>
    <property type="match status" value="1"/>
</dbReference>
<evidence type="ECO:0000256" key="1">
    <source>
        <dbReference type="ARBA" id="ARBA00023015"/>
    </source>
</evidence>
<dbReference type="GO" id="GO:0003700">
    <property type="term" value="F:DNA-binding transcription factor activity"/>
    <property type="evidence" value="ECO:0007669"/>
    <property type="project" value="TreeGrafter"/>
</dbReference>
<dbReference type="InterPro" id="IPR009057">
    <property type="entry name" value="Homeodomain-like_sf"/>
</dbReference>
<dbReference type="SUPFAM" id="SSF46689">
    <property type="entry name" value="Homeodomain-like"/>
    <property type="match status" value="1"/>
</dbReference>
<evidence type="ECO:0000256" key="2">
    <source>
        <dbReference type="ARBA" id="ARBA00023125"/>
    </source>
</evidence>